<gene>
    <name evidence="1" type="ORF">O3P69_003068</name>
</gene>
<organism evidence="1 2">
    <name type="scientific">Scylla paramamosain</name>
    <name type="common">Mud crab</name>
    <dbReference type="NCBI Taxonomy" id="85552"/>
    <lineage>
        <taxon>Eukaryota</taxon>
        <taxon>Metazoa</taxon>
        <taxon>Ecdysozoa</taxon>
        <taxon>Arthropoda</taxon>
        <taxon>Crustacea</taxon>
        <taxon>Multicrustacea</taxon>
        <taxon>Malacostraca</taxon>
        <taxon>Eumalacostraca</taxon>
        <taxon>Eucarida</taxon>
        <taxon>Decapoda</taxon>
        <taxon>Pleocyemata</taxon>
        <taxon>Brachyura</taxon>
        <taxon>Eubrachyura</taxon>
        <taxon>Portunoidea</taxon>
        <taxon>Portunidae</taxon>
        <taxon>Portuninae</taxon>
        <taxon>Scylla</taxon>
    </lineage>
</organism>
<sequence length="176" mass="19182">MSCSSPLPGILMEVTHASSTSATVGAAVNSSTVVFAMGFADWLFAAVSRPCLVSLAFWSPYPNSPPRPVPPSLPADYLLSIPPFLLRASGESLQPPVRSWWALSGLHRDSRRRYRSPAGPMIDRGLRNGVCLRWSCLAGASCRPSTSYREHRPFLGRRGLGGRHACQKHIRFPLPA</sequence>
<keyword evidence="2" id="KW-1185">Reference proteome</keyword>
<dbReference type="Proteomes" id="UP001487740">
    <property type="component" value="Unassembled WGS sequence"/>
</dbReference>
<accession>A0AAW0UPK2</accession>
<comment type="caution">
    <text evidence="1">The sequence shown here is derived from an EMBL/GenBank/DDBJ whole genome shotgun (WGS) entry which is preliminary data.</text>
</comment>
<dbReference type="AlphaFoldDB" id="A0AAW0UPK2"/>
<reference evidence="1 2" key="1">
    <citation type="submission" date="2023-03" db="EMBL/GenBank/DDBJ databases">
        <title>High-quality genome of Scylla paramamosain provides insights in environmental adaptation.</title>
        <authorList>
            <person name="Zhang L."/>
        </authorList>
    </citation>
    <scope>NUCLEOTIDE SEQUENCE [LARGE SCALE GENOMIC DNA]</scope>
    <source>
        <strain evidence="1">LZ_2023a</strain>
        <tissue evidence="1">Muscle</tissue>
    </source>
</reference>
<proteinExistence type="predicted"/>
<evidence type="ECO:0000313" key="2">
    <source>
        <dbReference type="Proteomes" id="UP001487740"/>
    </source>
</evidence>
<dbReference type="EMBL" id="JARAKH010000010">
    <property type="protein sequence ID" value="KAK8400112.1"/>
    <property type="molecule type" value="Genomic_DNA"/>
</dbReference>
<evidence type="ECO:0000313" key="1">
    <source>
        <dbReference type="EMBL" id="KAK8400112.1"/>
    </source>
</evidence>
<name>A0AAW0UPK2_SCYPA</name>
<protein>
    <submittedName>
        <fullName evidence="1">Uncharacterized protein</fullName>
    </submittedName>
</protein>